<evidence type="ECO:0000256" key="10">
    <source>
        <dbReference type="ARBA" id="ARBA00048033"/>
    </source>
</evidence>
<name>A0AAW1R6Q6_9CHLO</name>
<comment type="similarity">
    <text evidence="4 12">Belongs to the uroporphyrinogen decarboxylase family.</text>
</comment>
<dbReference type="PROSITE" id="PS00907">
    <property type="entry name" value="UROD_2"/>
    <property type="match status" value="1"/>
</dbReference>
<evidence type="ECO:0000259" key="14">
    <source>
        <dbReference type="PROSITE" id="PS00907"/>
    </source>
</evidence>
<dbReference type="Gene3D" id="3.20.20.210">
    <property type="match status" value="1"/>
</dbReference>
<evidence type="ECO:0000313" key="16">
    <source>
        <dbReference type="Proteomes" id="UP001489004"/>
    </source>
</evidence>
<dbReference type="GO" id="GO:0009507">
    <property type="term" value="C:chloroplast"/>
    <property type="evidence" value="ECO:0007669"/>
    <property type="project" value="UniProtKB-SubCell"/>
</dbReference>
<organism evidence="15 16">
    <name type="scientific">[Myrmecia] bisecta</name>
    <dbReference type="NCBI Taxonomy" id="41462"/>
    <lineage>
        <taxon>Eukaryota</taxon>
        <taxon>Viridiplantae</taxon>
        <taxon>Chlorophyta</taxon>
        <taxon>core chlorophytes</taxon>
        <taxon>Trebouxiophyceae</taxon>
        <taxon>Trebouxiales</taxon>
        <taxon>Trebouxiaceae</taxon>
        <taxon>Myrmecia</taxon>
    </lineage>
</organism>
<evidence type="ECO:0000256" key="4">
    <source>
        <dbReference type="ARBA" id="ARBA00009935"/>
    </source>
</evidence>
<evidence type="ECO:0000256" key="6">
    <source>
        <dbReference type="ARBA" id="ARBA00012288"/>
    </source>
</evidence>
<accession>A0AAW1R6Q6</accession>
<evidence type="ECO:0000259" key="13">
    <source>
        <dbReference type="PROSITE" id="PS00906"/>
    </source>
</evidence>
<keyword evidence="7 11" id="KW-0210">Decarboxylase</keyword>
<evidence type="ECO:0000256" key="5">
    <source>
        <dbReference type="ARBA" id="ARBA00011738"/>
    </source>
</evidence>
<dbReference type="PANTHER" id="PTHR21091:SF167">
    <property type="entry name" value="UROPORPHYRINOGEN DECARBOXYLASE 1, CHLOROPLASTIC"/>
    <property type="match status" value="1"/>
</dbReference>
<dbReference type="InterPro" id="IPR000257">
    <property type="entry name" value="Uroporphyrinogen_deCOase"/>
</dbReference>
<comment type="catalytic activity">
    <reaction evidence="10 11">
        <text>uroporphyrinogen III + 4 H(+) = coproporphyrinogen III + 4 CO2</text>
        <dbReference type="Rhea" id="RHEA:19865"/>
        <dbReference type="ChEBI" id="CHEBI:15378"/>
        <dbReference type="ChEBI" id="CHEBI:16526"/>
        <dbReference type="ChEBI" id="CHEBI:57308"/>
        <dbReference type="ChEBI" id="CHEBI:57309"/>
        <dbReference type="EC" id="4.1.1.37"/>
    </reaction>
</comment>
<evidence type="ECO:0000256" key="7">
    <source>
        <dbReference type="ARBA" id="ARBA00022793"/>
    </source>
</evidence>
<feature type="domain" description="Uroporphyrinogen decarboxylase (URO-D)" evidence="14">
    <location>
        <begin position="133"/>
        <end position="149"/>
    </location>
</feature>
<dbReference type="EC" id="4.1.1.37" evidence="6 11"/>
<evidence type="ECO:0000256" key="2">
    <source>
        <dbReference type="ARBA" id="ARBA00004229"/>
    </source>
</evidence>
<dbReference type="InterPro" id="IPR038071">
    <property type="entry name" value="UROD/MetE-like_sf"/>
</dbReference>
<evidence type="ECO:0000256" key="9">
    <source>
        <dbReference type="ARBA" id="ARBA00023244"/>
    </source>
</evidence>
<keyword evidence="16" id="KW-1185">Reference proteome</keyword>
<proteinExistence type="inferred from homology"/>
<gene>
    <name evidence="15" type="ORF">WJX72_006077</name>
</gene>
<comment type="subcellular location">
    <subcellularLocation>
        <location evidence="2">Plastid</location>
        <location evidence="2">Chloroplast</location>
    </subcellularLocation>
</comment>
<dbReference type="EMBL" id="JALJOR010000001">
    <property type="protein sequence ID" value="KAK9829473.1"/>
    <property type="molecule type" value="Genomic_DNA"/>
</dbReference>
<dbReference type="Proteomes" id="UP001489004">
    <property type="component" value="Unassembled WGS sequence"/>
</dbReference>
<dbReference type="PANTHER" id="PTHR21091">
    <property type="entry name" value="METHYLTETRAHYDROFOLATE:HOMOCYSTEINE METHYLTRANSFERASE RELATED"/>
    <property type="match status" value="1"/>
</dbReference>
<keyword evidence="8 11" id="KW-0456">Lyase</keyword>
<comment type="subunit">
    <text evidence="5">Homodimer.</text>
</comment>
<dbReference type="AlphaFoldDB" id="A0AAW1R6Q6"/>
<comment type="caution">
    <text evidence="15">The sequence shown here is derived from an EMBL/GenBank/DDBJ whole genome shotgun (WGS) entry which is preliminary data.</text>
</comment>
<evidence type="ECO:0000256" key="3">
    <source>
        <dbReference type="ARBA" id="ARBA00004804"/>
    </source>
</evidence>
<dbReference type="NCBIfam" id="TIGR01464">
    <property type="entry name" value="hemE"/>
    <property type="match status" value="1"/>
</dbReference>
<evidence type="ECO:0000256" key="8">
    <source>
        <dbReference type="ARBA" id="ARBA00023239"/>
    </source>
</evidence>
<evidence type="ECO:0000313" key="15">
    <source>
        <dbReference type="EMBL" id="KAK9829473.1"/>
    </source>
</evidence>
<reference evidence="15 16" key="1">
    <citation type="journal article" date="2024" name="Nat. Commun.">
        <title>Phylogenomics reveals the evolutionary origins of lichenization in chlorophyte algae.</title>
        <authorList>
            <person name="Puginier C."/>
            <person name="Libourel C."/>
            <person name="Otte J."/>
            <person name="Skaloud P."/>
            <person name="Haon M."/>
            <person name="Grisel S."/>
            <person name="Petersen M."/>
            <person name="Berrin J.G."/>
            <person name="Delaux P.M."/>
            <person name="Dal Grande F."/>
            <person name="Keller J."/>
        </authorList>
    </citation>
    <scope>NUCLEOTIDE SEQUENCE [LARGE SCALE GENOMIC DNA]</scope>
    <source>
        <strain evidence="15 16">SAG 2043</strain>
    </source>
</reference>
<evidence type="ECO:0000256" key="11">
    <source>
        <dbReference type="RuleBase" id="RU000554"/>
    </source>
</evidence>
<dbReference type="SUPFAM" id="SSF51726">
    <property type="entry name" value="UROD/MetE-like"/>
    <property type="match status" value="1"/>
</dbReference>
<dbReference type="PROSITE" id="PS00906">
    <property type="entry name" value="UROD_1"/>
    <property type="match status" value="1"/>
</dbReference>
<evidence type="ECO:0000256" key="1">
    <source>
        <dbReference type="ARBA" id="ARBA00002448"/>
    </source>
</evidence>
<dbReference type="GO" id="GO:0004853">
    <property type="term" value="F:uroporphyrinogen decarboxylase activity"/>
    <property type="evidence" value="ECO:0007669"/>
    <property type="project" value="UniProtKB-EC"/>
</dbReference>
<dbReference type="FunFam" id="3.20.20.210:FF:000006">
    <property type="entry name" value="Uroporphyrinogen decarboxylase"/>
    <property type="match status" value="1"/>
</dbReference>
<evidence type="ECO:0000256" key="12">
    <source>
        <dbReference type="RuleBase" id="RU004169"/>
    </source>
</evidence>
<dbReference type="Pfam" id="PF01208">
    <property type="entry name" value="URO-D"/>
    <property type="match status" value="1"/>
</dbReference>
<comment type="pathway">
    <text evidence="3 11">Porphyrin-containing compound metabolism; protoporphyrin-IX biosynthesis; coproporphyrinogen-III from 5-aminolevulinate: step 4/4.</text>
</comment>
<feature type="domain" description="Uroporphyrinogen decarboxylase (URO-D)" evidence="13">
    <location>
        <begin position="14"/>
        <end position="23"/>
    </location>
</feature>
<comment type="function">
    <text evidence="1">Catalyzes the decarboxylation of four acetate groups of uroporphyrinogen-III to yield coproporphyrinogen-III.</text>
</comment>
<keyword evidence="9 11" id="KW-0627">Porphyrin biosynthesis</keyword>
<protein>
    <recommendedName>
        <fullName evidence="6 11">Uroporphyrinogen decarboxylase</fullName>
        <ecNumber evidence="6 11">4.1.1.37</ecNumber>
    </recommendedName>
</protein>
<dbReference type="InterPro" id="IPR006361">
    <property type="entry name" value="Uroporphyrinogen_deCO2ase_HemE"/>
</dbReference>
<dbReference type="GO" id="GO:0006779">
    <property type="term" value="P:porphyrin-containing compound biosynthetic process"/>
    <property type="evidence" value="ECO:0007669"/>
    <property type="project" value="UniProtKB-KW"/>
</dbReference>
<sequence length="339" mass="37485">MVRAARGEAVERPPCWMMRQAGRYQKAYRDLAKRHPSFRERSEVTDLIVEISLQPWNSFRPDGVIIFSDILTPLPAFGKPFEIDDAKGPLIDNPIRSLEQVKELHDIDFDKVAFVGESLSILRKETNNQATVLGFVGSPWTLATYLVEGASSSLYKNIKGMIHSAPEVLHALLAHLAEQIASYSIYQVDSGAQCIQLFDSWGGHLPPHVWDKWSRPYLERIVQRVKAAHPTTPITLYANGSGGLIERMGATGVDVVGLDWTVDMADARKRLGADVSVQGNVDPLILFASQQGIKEAVQDCIAKAGKRGHILNLGHGVIVGTPEENVAYMFELSKQAQYA</sequence>
<dbReference type="CDD" id="cd00717">
    <property type="entry name" value="URO-D"/>
    <property type="match status" value="1"/>
</dbReference>